<evidence type="ECO:0000313" key="1">
    <source>
        <dbReference type="EMBL" id="KAJ1680046.1"/>
    </source>
</evidence>
<feature type="non-terminal residue" evidence="1">
    <location>
        <position position="449"/>
    </location>
</feature>
<evidence type="ECO:0000313" key="2">
    <source>
        <dbReference type="Proteomes" id="UP001145114"/>
    </source>
</evidence>
<reference evidence="1" key="1">
    <citation type="submission" date="2022-06" db="EMBL/GenBank/DDBJ databases">
        <title>Phylogenomic reconstructions and comparative analyses of Kickxellomycotina fungi.</title>
        <authorList>
            <person name="Reynolds N.K."/>
            <person name="Stajich J.E."/>
            <person name="Barry K."/>
            <person name="Grigoriev I.V."/>
            <person name="Crous P."/>
            <person name="Smith M.E."/>
        </authorList>
    </citation>
    <scope>NUCLEOTIDE SEQUENCE</scope>
    <source>
        <strain evidence="1">RSA 2271</strain>
    </source>
</reference>
<accession>A0ACC1HUN9</accession>
<sequence>MFDYKGIRDNADAYWQNIRDRNVRGADPYRVGELYDRFREITQGINGMQTELNHASKEISLAKRRKDEGSLDRGAEELTERAAALKQKIKGLHAELQEVEAQLAEEASKIPNLTHPGVPVGDESQAREIYRYGGSASREAEEVHDHYDLALGLGIADISAGARVAGSRFHYWTGAGVLLEQALVQFTLQRAIERGYVPYAVPEMARADIVGACGFRPRNTHYSSEDGGSSSSEPSQIYQVRPVAVEAHEADNAQNPLCMIATAEIPLVAYHAGRVFNYPPPDMMRPAEKGGPGQARAWMPEQGLQNEALPVRMVGVSHCFRAEAGARGRDTRGLYRLHQFTKVELVALTTRHHSDAMLEEIREVQESIFRDLGLTFRVLDMPTQELGNAAYRKYDIEAWMPGRNGWGEISSASNCTDYQSRRLGIRYRSNEVEEGEGEGKRRKHRSLQF</sequence>
<dbReference type="EMBL" id="JAMZIH010000065">
    <property type="protein sequence ID" value="KAJ1680046.1"/>
    <property type="molecule type" value="Genomic_DNA"/>
</dbReference>
<gene>
    <name evidence="1" type="primary">SARS2</name>
    <name evidence="1" type="ORF">EV182_000797</name>
</gene>
<keyword evidence="2" id="KW-1185">Reference proteome</keyword>
<dbReference type="Proteomes" id="UP001145114">
    <property type="component" value="Unassembled WGS sequence"/>
</dbReference>
<protein>
    <submittedName>
        <fullName evidence="1">Seryl-tRNA synthetase</fullName>
        <ecNumber evidence="1">6.1.1.11</ecNumber>
    </submittedName>
</protein>
<organism evidence="1 2">
    <name type="scientific">Spiromyces aspiralis</name>
    <dbReference type="NCBI Taxonomy" id="68401"/>
    <lineage>
        <taxon>Eukaryota</taxon>
        <taxon>Fungi</taxon>
        <taxon>Fungi incertae sedis</taxon>
        <taxon>Zoopagomycota</taxon>
        <taxon>Kickxellomycotina</taxon>
        <taxon>Kickxellomycetes</taxon>
        <taxon>Kickxellales</taxon>
        <taxon>Kickxellaceae</taxon>
        <taxon>Spiromyces</taxon>
    </lineage>
</organism>
<dbReference type="EC" id="6.1.1.11" evidence="1"/>
<keyword evidence="1" id="KW-0436">Ligase</keyword>
<name>A0ACC1HUN9_9FUNG</name>
<comment type="caution">
    <text evidence="1">The sequence shown here is derived from an EMBL/GenBank/DDBJ whole genome shotgun (WGS) entry which is preliminary data.</text>
</comment>
<proteinExistence type="predicted"/>